<dbReference type="PROSITE" id="PS51379">
    <property type="entry name" value="4FE4S_FER_2"/>
    <property type="match status" value="1"/>
</dbReference>
<dbReference type="AlphaFoldDB" id="C1DU43"/>
<evidence type="ECO:0000259" key="4">
    <source>
        <dbReference type="PROSITE" id="PS51379"/>
    </source>
</evidence>
<dbReference type="OrthoDB" id="9794954at2"/>
<dbReference type="EC" id="1.-.-.-" evidence="5"/>
<dbReference type="GO" id="GO:0016491">
    <property type="term" value="F:oxidoreductase activity"/>
    <property type="evidence" value="ECO:0007669"/>
    <property type="project" value="UniProtKB-KW"/>
</dbReference>
<dbReference type="Proteomes" id="UP000001369">
    <property type="component" value="Chromosome"/>
</dbReference>
<dbReference type="GO" id="GO:0046872">
    <property type="term" value="F:metal ion binding"/>
    <property type="evidence" value="ECO:0007669"/>
    <property type="project" value="UniProtKB-KW"/>
</dbReference>
<dbReference type="EMBL" id="CP001229">
    <property type="protein sequence ID" value="ACN99086.1"/>
    <property type="molecule type" value="Genomic_DNA"/>
</dbReference>
<sequence>MYYVAETKIDKCSTYKCNQCVLFCPEPNTLMFLDAKNFAYVNQARCKGCAICVYVCGDLLKRNCIEMVMATVSEAA</sequence>
<name>C1DU43_SULAA</name>
<keyword evidence="2" id="KW-0408">Iron</keyword>
<dbReference type="SUPFAM" id="SSF54862">
    <property type="entry name" value="4Fe-4S ferredoxins"/>
    <property type="match status" value="1"/>
</dbReference>
<feature type="domain" description="4Fe-4S ferredoxin-type" evidence="4">
    <location>
        <begin position="37"/>
        <end position="56"/>
    </location>
</feature>
<reference evidence="5 6" key="1">
    <citation type="journal article" date="2009" name="J. Bacteriol.">
        <title>Complete and draft genome sequences of six members of the Aquificales.</title>
        <authorList>
            <person name="Reysenbach A.L."/>
            <person name="Hamamura N."/>
            <person name="Podar M."/>
            <person name="Griffiths E."/>
            <person name="Ferreira S."/>
            <person name="Hochstein R."/>
            <person name="Heidelberg J."/>
            <person name="Johnson J."/>
            <person name="Mead D."/>
            <person name="Pohorille A."/>
            <person name="Sarmiento M."/>
            <person name="Schweighofer K."/>
            <person name="Seshadri R."/>
            <person name="Voytek M.A."/>
        </authorList>
    </citation>
    <scope>NUCLEOTIDE SEQUENCE [LARGE SCALE GENOMIC DNA]</scope>
    <source>
        <strain evidence="6">Az-Fu1 / DSM 15241 / OCM 825</strain>
    </source>
</reference>
<keyword evidence="6" id="KW-1185">Reference proteome</keyword>
<accession>C1DU43</accession>
<evidence type="ECO:0000313" key="6">
    <source>
        <dbReference type="Proteomes" id="UP000001369"/>
    </source>
</evidence>
<evidence type="ECO:0000256" key="1">
    <source>
        <dbReference type="ARBA" id="ARBA00022723"/>
    </source>
</evidence>
<dbReference type="PROSITE" id="PS00198">
    <property type="entry name" value="4FE4S_FER_1"/>
    <property type="match status" value="1"/>
</dbReference>
<dbReference type="KEGG" id="saf:SULAZ_0645"/>
<organism evidence="5 6">
    <name type="scientific">Sulfurihydrogenibium azorense (strain DSM 15241 / OCM 825 / Az-Fu1)</name>
    <dbReference type="NCBI Taxonomy" id="204536"/>
    <lineage>
        <taxon>Bacteria</taxon>
        <taxon>Pseudomonadati</taxon>
        <taxon>Aquificota</taxon>
        <taxon>Aquificia</taxon>
        <taxon>Aquificales</taxon>
        <taxon>Hydrogenothermaceae</taxon>
        <taxon>Sulfurihydrogenibium</taxon>
    </lineage>
</organism>
<keyword evidence="1" id="KW-0479">Metal-binding</keyword>
<keyword evidence="3" id="KW-0411">Iron-sulfur</keyword>
<dbReference type="GO" id="GO:0051536">
    <property type="term" value="F:iron-sulfur cluster binding"/>
    <property type="evidence" value="ECO:0007669"/>
    <property type="project" value="UniProtKB-KW"/>
</dbReference>
<dbReference type="RefSeq" id="WP_012674405.1">
    <property type="nucleotide sequence ID" value="NC_012438.1"/>
</dbReference>
<dbReference type="STRING" id="204536.SULAZ_0645"/>
<evidence type="ECO:0000256" key="2">
    <source>
        <dbReference type="ARBA" id="ARBA00023004"/>
    </source>
</evidence>
<dbReference type="InterPro" id="IPR017896">
    <property type="entry name" value="4Fe4S_Fe-S-bd"/>
</dbReference>
<dbReference type="eggNOG" id="COG1144">
    <property type="taxonomic scope" value="Bacteria"/>
</dbReference>
<dbReference type="InterPro" id="IPR017900">
    <property type="entry name" value="4Fe4S_Fe_S_CS"/>
</dbReference>
<gene>
    <name evidence="5" type="ordered locus">SULAZ_0645</name>
</gene>
<dbReference type="Gene3D" id="3.30.70.20">
    <property type="match status" value="1"/>
</dbReference>
<evidence type="ECO:0000313" key="5">
    <source>
        <dbReference type="EMBL" id="ACN99086.1"/>
    </source>
</evidence>
<evidence type="ECO:0000256" key="3">
    <source>
        <dbReference type="ARBA" id="ARBA00023014"/>
    </source>
</evidence>
<dbReference type="HOGENOM" id="CLU_175364_0_0_0"/>
<proteinExistence type="predicted"/>
<keyword evidence="5" id="KW-0560">Oxidoreductase</keyword>
<protein>
    <submittedName>
        <fullName evidence="5">Conserved domain protein</fullName>
        <ecNumber evidence="5">1.-.-.-</ecNumber>
    </submittedName>
</protein>